<keyword evidence="1" id="KW-0677">Repeat</keyword>
<comment type="caution">
    <text evidence="3">The sequence shown here is derived from an EMBL/GenBank/DDBJ whole genome shotgun (WGS) entry which is preliminary data.</text>
</comment>
<evidence type="ECO:0000256" key="1">
    <source>
        <dbReference type="ARBA" id="ARBA00022737"/>
    </source>
</evidence>
<organism evidence="3 4">
    <name type="scientific">Trifolium medium</name>
    <dbReference type="NCBI Taxonomy" id="97028"/>
    <lineage>
        <taxon>Eukaryota</taxon>
        <taxon>Viridiplantae</taxon>
        <taxon>Streptophyta</taxon>
        <taxon>Embryophyta</taxon>
        <taxon>Tracheophyta</taxon>
        <taxon>Spermatophyta</taxon>
        <taxon>Magnoliopsida</taxon>
        <taxon>eudicotyledons</taxon>
        <taxon>Gunneridae</taxon>
        <taxon>Pentapetalae</taxon>
        <taxon>rosids</taxon>
        <taxon>fabids</taxon>
        <taxon>Fabales</taxon>
        <taxon>Fabaceae</taxon>
        <taxon>Papilionoideae</taxon>
        <taxon>50 kb inversion clade</taxon>
        <taxon>NPAAA clade</taxon>
        <taxon>Hologalegina</taxon>
        <taxon>IRL clade</taxon>
        <taxon>Trifolieae</taxon>
        <taxon>Trifolium</taxon>
    </lineage>
</organism>
<dbReference type="InterPro" id="IPR032675">
    <property type="entry name" value="LRR_dom_sf"/>
</dbReference>
<dbReference type="Gene3D" id="3.80.10.10">
    <property type="entry name" value="Ribonuclease Inhibitor"/>
    <property type="match status" value="1"/>
</dbReference>
<sequence length="180" mass="20977">REHGSTLSFLLINEMRQLEKLRIGLKARPLFPLDVIDLNLVLPPPMLRNLRLYGKLEKFSEWISEFQNLVELRLKYSHLADDPIKCIENMQNLLSLSIIDNAYEGESLHFHDGVLQNLKELYIRGLPNLNTIVFDKGALHSLKKIELSHIPNLARVPFNIYYLQKLEVVNVKDVCRYNID</sequence>
<dbReference type="SUPFAM" id="SSF52058">
    <property type="entry name" value="L domain-like"/>
    <property type="match status" value="1"/>
</dbReference>
<keyword evidence="4" id="KW-1185">Reference proteome</keyword>
<name>A0A392MY16_9FABA</name>
<dbReference type="AlphaFoldDB" id="A0A392MY16"/>
<dbReference type="Proteomes" id="UP000265520">
    <property type="component" value="Unassembled WGS sequence"/>
</dbReference>
<protein>
    <submittedName>
        <fullName evidence="3">NB-ARC domain disease resistance protein</fullName>
    </submittedName>
</protein>
<dbReference type="InterPro" id="IPR055414">
    <property type="entry name" value="LRR_R13L4/SHOC2-like"/>
</dbReference>
<dbReference type="Pfam" id="PF23598">
    <property type="entry name" value="LRR_14"/>
    <property type="match status" value="1"/>
</dbReference>
<evidence type="ECO:0000313" key="4">
    <source>
        <dbReference type="Proteomes" id="UP000265520"/>
    </source>
</evidence>
<feature type="domain" description="Disease resistance R13L4/SHOC-2-like LRR" evidence="2">
    <location>
        <begin position="13"/>
        <end position="176"/>
    </location>
</feature>
<gene>
    <name evidence="3" type="ORF">A2U01_0013149</name>
</gene>
<dbReference type="EMBL" id="LXQA010022153">
    <property type="protein sequence ID" value="MCH92213.1"/>
    <property type="molecule type" value="Genomic_DNA"/>
</dbReference>
<proteinExistence type="predicted"/>
<reference evidence="3 4" key="1">
    <citation type="journal article" date="2018" name="Front. Plant Sci.">
        <title>Red Clover (Trifolium pratense) and Zigzag Clover (T. medium) - A Picture of Genomic Similarities and Differences.</title>
        <authorList>
            <person name="Dluhosova J."/>
            <person name="Istvanek J."/>
            <person name="Nedelnik J."/>
            <person name="Repkova J."/>
        </authorList>
    </citation>
    <scope>NUCLEOTIDE SEQUENCE [LARGE SCALE GENOMIC DNA]</scope>
    <source>
        <strain evidence="4">cv. 10/8</strain>
        <tissue evidence="3">Leaf</tissue>
    </source>
</reference>
<accession>A0A392MY16</accession>
<evidence type="ECO:0000313" key="3">
    <source>
        <dbReference type="EMBL" id="MCH92213.1"/>
    </source>
</evidence>
<feature type="non-terminal residue" evidence="3">
    <location>
        <position position="1"/>
    </location>
</feature>
<evidence type="ECO:0000259" key="2">
    <source>
        <dbReference type="Pfam" id="PF23598"/>
    </source>
</evidence>